<comment type="catalytic activity">
    <reaction evidence="13">
        <text>a lipid A disaccharide + ATP = a lipid IVA + ADP + H(+)</text>
        <dbReference type="Rhea" id="RHEA:67840"/>
        <dbReference type="ChEBI" id="CHEBI:15378"/>
        <dbReference type="ChEBI" id="CHEBI:30616"/>
        <dbReference type="ChEBI" id="CHEBI:176343"/>
        <dbReference type="ChEBI" id="CHEBI:176425"/>
        <dbReference type="ChEBI" id="CHEBI:456216"/>
        <dbReference type="EC" id="2.7.1.130"/>
    </reaction>
</comment>
<evidence type="ECO:0000256" key="5">
    <source>
        <dbReference type="ARBA" id="ARBA00022516"/>
    </source>
</evidence>
<evidence type="ECO:0000313" key="15">
    <source>
        <dbReference type="Proteomes" id="UP000199424"/>
    </source>
</evidence>
<evidence type="ECO:0000256" key="13">
    <source>
        <dbReference type="HAMAP-Rule" id="MF_00409"/>
    </source>
</evidence>
<dbReference type="InterPro" id="IPR003758">
    <property type="entry name" value="LpxK"/>
</dbReference>
<keyword evidence="6 13" id="KW-0441">Lipid A biosynthesis</keyword>
<dbReference type="Proteomes" id="UP000199424">
    <property type="component" value="Unassembled WGS sequence"/>
</dbReference>
<evidence type="ECO:0000256" key="9">
    <source>
        <dbReference type="ARBA" id="ARBA00022777"/>
    </source>
</evidence>
<dbReference type="GO" id="GO:0009244">
    <property type="term" value="P:lipopolysaccharide core region biosynthetic process"/>
    <property type="evidence" value="ECO:0007669"/>
    <property type="project" value="TreeGrafter"/>
</dbReference>
<dbReference type="EMBL" id="FOYU01000001">
    <property type="protein sequence ID" value="SFR37958.1"/>
    <property type="molecule type" value="Genomic_DNA"/>
</dbReference>
<evidence type="ECO:0000256" key="6">
    <source>
        <dbReference type="ARBA" id="ARBA00022556"/>
    </source>
</evidence>
<organism evidence="14 15">
    <name type="scientific">Pseudidiomarina maritima</name>
    <dbReference type="NCBI Taxonomy" id="519453"/>
    <lineage>
        <taxon>Bacteria</taxon>
        <taxon>Pseudomonadati</taxon>
        <taxon>Pseudomonadota</taxon>
        <taxon>Gammaproteobacteria</taxon>
        <taxon>Alteromonadales</taxon>
        <taxon>Idiomarinaceae</taxon>
        <taxon>Pseudidiomarina</taxon>
    </lineage>
</organism>
<dbReference type="PANTHER" id="PTHR42724:SF1">
    <property type="entry name" value="TETRAACYLDISACCHARIDE 4'-KINASE, MITOCHONDRIAL-RELATED"/>
    <property type="match status" value="1"/>
</dbReference>
<keyword evidence="7 13" id="KW-0808">Transferase</keyword>
<dbReference type="AlphaFoldDB" id="A0A1I6G6X6"/>
<reference evidence="15" key="1">
    <citation type="submission" date="2016-10" db="EMBL/GenBank/DDBJ databases">
        <authorList>
            <person name="Varghese N."/>
            <person name="Submissions S."/>
        </authorList>
    </citation>
    <scope>NUCLEOTIDE SEQUENCE [LARGE SCALE GENOMIC DNA]</scope>
    <source>
        <strain evidence="15">CGMCC 1.7285</strain>
    </source>
</reference>
<proteinExistence type="inferred from homology"/>
<gene>
    <name evidence="13" type="primary">lpxK</name>
    <name evidence="14" type="ORF">SAMN04488070_0244</name>
</gene>
<dbReference type="Pfam" id="PF02606">
    <property type="entry name" value="LpxK"/>
    <property type="match status" value="1"/>
</dbReference>
<sequence length="328" mass="36703">MFWQRAWYRAGLHPLLLLLLPLHLLFVGLSTVRRWMFNKGLLGIYRAPVPVIVVGNISVGGTGKTPVTEALVQWLKQQGYEPAIISRGYGAKGPFPQLVTASSLASKVGDEPRLLATRTEVPLAVGPNRQQAIELLLQAFPATNIIISDDGLQHYRLARDIEIAVIDGSRGLGNGWRLPLGPLRESKQRLQQVDIVAQNGDTEKKLGWVFRLQPQGWKRVKDSQDVPAPAGECVAIAGIGNPQRFFATLRQQPVVLKQCIEFADHHPFSIADFTQFDKTLNVLMTEKDAAKCQLFARDNWLYLPVSAEFEQGFWLQLEQRLQEIAPKE</sequence>
<name>A0A1I6G6X6_9GAMM</name>
<feature type="binding site" evidence="13">
    <location>
        <begin position="58"/>
        <end position="65"/>
    </location>
    <ligand>
        <name>ATP</name>
        <dbReference type="ChEBI" id="CHEBI:30616"/>
    </ligand>
</feature>
<dbReference type="CDD" id="cd01983">
    <property type="entry name" value="SIMIBI"/>
    <property type="match status" value="1"/>
</dbReference>
<dbReference type="NCBIfam" id="TIGR00682">
    <property type="entry name" value="lpxK"/>
    <property type="match status" value="1"/>
</dbReference>
<keyword evidence="9 13" id="KW-0418">Kinase</keyword>
<dbReference type="SUPFAM" id="SSF52540">
    <property type="entry name" value="P-loop containing nucleoside triphosphate hydrolases"/>
    <property type="match status" value="1"/>
</dbReference>
<evidence type="ECO:0000256" key="8">
    <source>
        <dbReference type="ARBA" id="ARBA00022741"/>
    </source>
</evidence>
<dbReference type="RefSeq" id="WP_092854490.1">
    <property type="nucleotide sequence ID" value="NZ_FOYU01000001.1"/>
</dbReference>
<keyword evidence="11 13" id="KW-0443">Lipid metabolism</keyword>
<evidence type="ECO:0000313" key="14">
    <source>
        <dbReference type="EMBL" id="SFR37958.1"/>
    </source>
</evidence>
<dbReference type="HAMAP" id="MF_00409">
    <property type="entry name" value="LpxK"/>
    <property type="match status" value="1"/>
</dbReference>
<comment type="similarity">
    <text evidence="13">Belongs to the LpxK family.</text>
</comment>
<evidence type="ECO:0000256" key="4">
    <source>
        <dbReference type="ARBA" id="ARBA00016436"/>
    </source>
</evidence>
<keyword evidence="8 13" id="KW-0547">Nucleotide-binding</keyword>
<evidence type="ECO:0000256" key="3">
    <source>
        <dbReference type="ARBA" id="ARBA00012071"/>
    </source>
</evidence>
<dbReference type="EC" id="2.7.1.130" evidence="3 13"/>
<dbReference type="GO" id="GO:0009245">
    <property type="term" value="P:lipid A biosynthetic process"/>
    <property type="evidence" value="ECO:0007669"/>
    <property type="project" value="UniProtKB-UniRule"/>
</dbReference>
<dbReference type="GO" id="GO:0009029">
    <property type="term" value="F:lipid-A 4'-kinase activity"/>
    <property type="evidence" value="ECO:0007669"/>
    <property type="project" value="UniProtKB-UniRule"/>
</dbReference>
<keyword evidence="5 13" id="KW-0444">Lipid biosynthesis</keyword>
<evidence type="ECO:0000256" key="10">
    <source>
        <dbReference type="ARBA" id="ARBA00022840"/>
    </source>
</evidence>
<keyword evidence="10 13" id="KW-0067">ATP-binding</keyword>
<dbReference type="InterPro" id="IPR027417">
    <property type="entry name" value="P-loop_NTPase"/>
</dbReference>
<dbReference type="UniPathway" id="UPA00359">
    <property type="reaction ID" value="UER00482"/>
</dbReference>
<comment type="pathway">
    <text evidence="2 13">Glycolipid biosynthesis; lipid IV(A) biosynthesis; lipid IV(A) from (3R)-3-hydroxytetradecanoyl-[acyl-carrier-protein] and UDP-N-acetyl-alpha-D-glucosamine: step 6/6.</text>
</comment>
<dbReference type="GO" id="GO:0005886">
    <property type="term" value="C:plasma membrane"/>
    <property type="evidence" value="ECO:0007669"/>
    <property type="project" value="TreeGrafter"/>
</dbReference>
<evidence type="ECO:0000256" key="7">
    <source>
        <dbReference type="ARBA" id="ARBA00022679"/>
    </source>
</evidence>
<protein>
    <recommendedName>
        <fullName evidence="4 13">Tetraacyldisaccharide 4'-kinase</fullName>
        <ecNumber evidence="3 13">2.7.1.130</ecNumber>
    </recommendedName>
    <alternativeName>
        <fullName evidence="12 13">Lipid A 4'-kinase</fullName>
    </alternativeName>
</protein>
<comment type="function">
    <text evidence="1 13">Transfers the gamma-phosphate of ATP to the 4'-position of a tetraacyldisaccharide 1-phosphate intermediate (termed DS-1-P) to form tetraacyldisaccharide 1,4'-bis-phosphate (lipid IVA).</text>
</comment>
<evidence type="ECO:0000256" key="12">
    <source>
        <dbReference type="ARBA" id="ARBA00029757"/>
    </source>
</evidence>
<keyword evidence="15" id="KW-1185">Reference proteome</keyword>
<evidence type="ECO:0000256" key="1">
    <source>
        <dbReference type="ARBA" id="ARBA00002274"/>
    </source>
</evidence>
<evidence type="ECO:0000256" key="11">
    <source>
        <dbReference type="ARBA" id="ARBA00023098"/>
    </source>
</evidence>
<dbReference type="PANTHER" id="PTHR42724">
    <property type="entry name" value="TETRAACYLDISACCHARIDE 4'-KINASE"/>
    <property type="match status" value="1"/>
</dbReference>
<accession>A0A1I6G6X6</accession>
<dbReference type="GO" id="GO:0005524">
    <property type="term" value="F:ATP binding"/>
    <property type="evidence" value="ECO:0007669"/>
    <property type="project" value="UniProtKB-UniRule"/>
</dbReference>
<evidence type="ECO:0000256" key="2">
    <source>
        <dbReference type="ARBA" id="ARBA00004870"/>
    </source>
</evidence>